<sequence>MISGKAAAVKPSVIYTWKSKVMNVFAGYSLTDDETGLCFKQLPQKQSWNHVDVEAVSERRNVTDDIIDAQDYSAIDDELNVHECTEKIADQIVEMLLSKSNAMKDVCSEEIEDPFNEKKFNEKLTYSEATTMLRKKERYSFQKHPDLSPKLLKIESMLEEMEA</sequence>
<organism evidence="1 2">
    <name type="scientific">Trichinella murrelli</name>
    <dbReference type="NCBI Taxonomy" id="144512"/>
    <lineage>
        <taxon>Eukaryota</taxon>
        <taxon>Metazoa</taxon>
        <taxon>Ecdysozoa</taxon>
        <taxon>Nematoda</taxon>
        <taxon>Enoplea</taxon>
        <taxon>Dorylaimia</taxon>
        <taxon>Trichinellida</taxon>
        <taxon>Trichinellidae</taxon>
        <taxon>Trichinella</taxon>
    </lineage>
</organism>
<name>A0A0V0TBR5_9BILA</name>
<evidence type="ECO:0000313" key="1">
    <source>
        <dbReference type="EMBL" id="KRX36426.1"/>
    </source>
</evidence>
<accession>A0A0V0TBR5</accession>
<evidence type="ECO:0000313" key="2">
    <source>
        <dbReference type="Proteomes" id="UP000055048"/>
    </source>
</evidence>
<dbReference type="EMBL" id="JYDJ01000365">
    <property type="protein sequence ID" value="KRX36426.1"/>
    <property type="molecule type" value="Genomic_DNA"/>
</dbReference>
<gene>
    <name evidence="1" type="ORF">T05_5700</name>
</gene>
<dbReference type="Proteomes" id="UP000055048">
    <property type="component" value="Unassembled WGS sequence"/>
</dbReference>
<keyword evidence="2" id="KW-1185">Reference proteome</keyword>
<reference evidence="1 2" key="1">
    <citation type="submission" date="2015-01" db="EMBL/GenBank/DDBJ databases">
        <title>Evolution of Trichinella species and genotypes.</title>
        <authorList>
            <person name="Korhonen P.K."/>
            <person name="Edoardo P."/>
            <person name="Giuseppe L.R."/>
            <person name="Gasser R.B."/>
        </authorList>
    </citation>
    <scope>NUCLEOTIDE SEQUENCE [LARGE SCALE GENOMIC DNA]</scope>
    <source>
        <strain evidence="1">ISS417</strain>
    </source>
</reference>
<protein>
    <submittedName>
        <fullName evidence="1">Uncharacterized protein</fullName>
    </submittedName>
</protein>
<comment type="caution">
    <text evidence="1">The sequence shown here is derived from an EMBL/GenBank/DDBJ whole genome shotgun (WGS) entry which is preliminary data.</text>
</comment>
<proteinExistence type="predicted"/>
<dbReference type="AlphaFoldDB" id="A0A0V0TBR5"/>